<dbReference type="Pfam" id="PF01370">
    <property type="entry name" value="Epimerase"/>
    <property type="match status" value="1"/>
</dbReference>
<dbReference type="InterPro" id="IPR001509">
    <property type="entry name" value="Epimerase_deHydtase"/>
</dbReference>
<sequence>MNDGRIHPDTSPGPRMGIEVILPTFNARLKANAISNASKQLILFTSQPNLALLVTGASGFVGAQAVQHLLGVGTSRSGKAEELNKPVPHPDFQVVVVDDFIKGDLSEALKGVHAVIHAASSMLRGSNHIEVGGRRSFYAAIPSDAEMQDTTRIIDESCAFR</sequence>
<dbReference type="HOGENOM" id="CLU_1644810_0_0_1"/>
<dbReference type="AlphaFoldDB" id="A0A0C9VIZ8"/>
<dbReference type="InterPro" id="IPR036291">
    <property type="entry name" value="NAD(P)-bd_dom_sf"/>
</dbReference>
<feature type="domain" description="NAD-dependent epimerase/dehydratase" evidence="1">
    <location>
        <begin position="53"/>
        <end position="120"/>
    </location>
</feature>
<proteinExistence type="predicted"/>
<dbReference type="Gene3D" id="3.40.50.720">
    <property type="entry name" value="NAD(P)-binding Rossmann-like Domain"/>
    <property type="match status" value="1"/>
</dbReference>
<dbReference type="EMBL" id="KN837168">
    <property type="protein sequence ID" value="KIJ37550.1"/>
    <property type="molecule type" value="Genomic_DNA"/>
</dbReference>
<reference evidence="2 3" key="1">
    <citation type="submission" date="2014-06" db="EMBL/GenBank/DDBJ databases">
        <title>Evolutionary Origins and Diversification of the Mycorrhizal Mutualists.</title>
        <authorList>
            <consortium name="DOE Joint Genome Institute"/>
            <consortium name="Mycorrhizal Genomics Consortium"/>
            <person name="Kohler A."/>
            <person name="Kuo A."/>
            <person name="Nagy L.G."/>
            <person name="Floudas D."/>
            <person name="Copeland A."/>
            <person name="Barry K.W."/>
            <person name="Cichocki N."/>
            <person name="Veneault-Fourrey C."/>
            <person name="LaButti K."/>
            <person name="Lindquist E.A."/>
            <person name="Lipzen A."/>
            <person name="Lundell T."/>
            <person name="Morin E."/>
            <person name="Murat C."/>
            <person name="Riley R."/>
            <person name="Ohm R."/>
            <person name="Sun H."/>
            <person name="Tunlid A."/>
            <person name="Henrissat B."/>
            <person name="Grigoriev I.V."/>
            <person name="Hibbett D.S."/>
            <person name="Martin F."/>
        </authorList>
    </citation>
    <scope>NUCLEOTIDE SEQUENCE [LARGE SCALE GENOMIC DNA]</scope>
    <source>
        <strain evidence="2 3">SS14</strain>
    </source>
</reference>
<organism evidence="2 3">
    <name type="scientific">Sphaerobolus stellatus (strain SS14)</name>
    <dbReference type="NCBI Taxonomy" id="990650"/>
    <lineage>
        <taxon>Eukaryota</taxon>
        <taxon>Fungi</taxon>
        <taxon>Dikarya</taxon>
        <taxon>Basidiomycota</taxon>
        <taxon>Agaricomycotina</taxon>
        <taxon>Agaricomycetes</taxon>
        <taxon>Phallomycetidae</taxon>
        <taxon>Geastrales</taxon>
        <taxon>Sphaerobolaceae</taxon>
        <taxon>Sphaerobolus</taxon>
    </lineage>
</organism>
<protein>
    <recommendedName>
        <fullName evidence="1">NAD-dependent epimerase/dehydratase domain-containing protein</fullName>
    </recommendedName>
</protein>
<dbReference type="OrthoDB" id="2735536at2759"/>
<evidence type="ECO:0000313" key="2">
    <source>
        <dbReference type="EMBL" id="KIJ37550.1"/>
    </source>
</evidence>
<keyword evidence="3" id="KW-1185">Reference proteome</keyword>
<gene>
    <name evidence="2" type="ORF">M422DRAFT_50356</name>
</gene>
<accession>A0A0C9VIZ8</accession>
<evidence type="ECO:0000313" key="3">
    <source>
        <dbReference type="Proteomes" id="UP000054279"/>
    </source>
</evidence>
<name>A0A0C9VIZ8_SPHS4</name>
<dbReference type="Proteomes" id="UP000054279">
    <property type="component" value="Unassembled WGS sequence"/>
</dbReference>
<dbReference type="SUPFAM" id="SSF51735">
    <property type="entry name" value="NAD(P)-binding Rossmann-fold domains"/>
    <property type="match status" value="1"/>
</dbReference>
<evidence type="ECO:0000259" key="1">
    <source>
        <dbReference type="Pfam" id="PF01370"/>
    </source>
</evidence>